<evidence type="ECO:0000313" key="5">
    <source>
        <dbReference type="Proteomes" id="UP000319040"/>
    </source>
</evidence>
<proteinExistence type="predicted"/>
<protein>
    <submittedName>
        <fullName evidence="4">Fic family protein</fullName>
    </submittedName>
</protein>
<dbReference type="Gene3D" id="1.10.10.10">
    <property type="entry name" value="Winged helix-like DNA-binding domain superfamily/Winged helix DNA-binding domain"/>
    <property type="match status" value="1"/>
</dbReference>
<name>A0A521CG36_SACCC</name>
<dbReference type="EMBL" id="FXTB01000003">
    <property type="protein sequence ID" value="SMO58362.1"/>
    <property type="molecule type" value="Genomic_DNA"/>
</dbReference>
<dbReference type="PROSITE" id="PS51459">
    <property type="entry name" value="FIDO"/>
    <property type="match status" value="1"/>
</dbReference>
<accession>A0A521CG36</accession>
<feature type="domain" description="Fido" evidence="3">
    <location>
        <begin position="115"/>
        <end position="269"/>
    </location>
</feature>
<keyword evidence="2" id="KW-0067">ATP-binding</keyword>
<dbReference type="PANTHER" id="PTHR13504:SF33">
    <property type="entry name" value="FIC FAMILY PROTEIN"/>
    <property type="match status" value="1"/>
</dbReference>
<dbReference type="Pfam" id="PF13776">
    <property type="entry name" value="DUF4172"/>
    <property type="match status" value="1"/>
</dbReference>
<keyword evidence="5" id="KW-1185">Reference proteome</keyword>
<evidence type="ECO:0000256" key="1">
    <source>
        <dbReference type="PIRSR" id="PIRSR640198-1"/>
    </source>
</evidence>
<gene>
    <name evidence="4" type="ORF">SAMN06265379_103104</name>
</gene>
<sequence>MPKYIYEYDKWPEFTWDDKKIVVTLGKVRHLQGKIFGQMSALGFSIKEETILSTLTLDVLKSSEIEGEFLNQEQVRSSIAKRLGLDYAGIVHVDRSVEGVVEMMLHATQRYNMTLDHERIFGWHASLFPTGWSGMHRIDTGCYRDGETQVVSGPMGKEKIHFQAPPAEIVKKEMDVFLDWIEKESNIDGVLKAAIAHFWFIIIHPFDDGNGRIARAISDMLLARSEESPQRFYSLSNQILIEKKTYYEILQKVQHSSGDITDWLDWFLNCLFRALENTEETLKRVLRKTDFWDKNKETILNSRQRLILNKLFDGFDGKLKSSKWAKITKCSADTALRDIKDLIEKGILKQEESGGRSTNYELTEEWRMH</sequence>
<evidence type="ECO:0000313" key="4">
    <source>
        <dbReference type="EMBL" id="SMO58362.1"/>
    </source>
</evidence>
<dbReference type="AlphaFoldDB" id="A0A521CG36"/>
<dbReference type="PANTHER" id="PTHR13504">
    <property type="entry name" value="FIDO DOMAIN-CONTAINING PROTEIN DDB_G0283145"/>
    <property type="match status" value="1"/>
</dbReference>
<dbReference type="InterPro" id="IPR025230">
    <property type="entry name" value="DUF4172"/>
</dbReference>
<dbReference type="SUPFAM" id="SSF140931">
    <property type="entry name" value="Fic-like"/>
    <property type="match status" value="1"/>
</dbReference>
<keyword evidence="2" id="KW-0547">Nucleotide-binding</keyword>
<dbReference type="Gene3D" id="1.10.3290.10">
    <property type="entry name" value="Fido-like domain"/>
    <property type="match status" value="1"/>
</dbReference>
<evidence type="ECO:0000259" key="3">
    <source>
        <dbReference type="PROSITE" id="PS51459"/>
    </source>
</evidence>
<dbReference type="InterPro" id="IPR036388">
    <property type="entry name" value="WH-like_DNA-bd_sf"/>
</dbReference>
<dbReference type="Proteomes" id="UP000319040">
    <property type="component" value="Unassembled WGS sequence"/>
</dbReference>
<dbReference type="InterPro" id="IPR040198">
    <property type="entry name" value="Fido_containing"/>
</dbReference>
<dbReference type="OrthoDB" id="9814400at2"/>
<organism evidence="4 5">
    <name type="scientific">Saccharicrinis carchari</name>
    <dbReference type="NCBI Taxonomy" id="1168039"/>
    <lineage>
        <taxon>Bacteria</taxon>
        <taxon>Pseudomonadati</taxon>
        <taxon>Bacteroidota</taxon>
        <taxon>Bacteroidia</taxon>
        <taxon>Marinilabiliales</taxon>
        <taxon>Marinilabiliaceae</taxon>
        <taxon>Saccharicrinis</taxon>
    </lineage>
</organism>
<feature type="binding site" evidence="2">
    <location>
        <begin position="246"/>
        <end position="247"/>
    </location>
    <ligand>
        <name>ATP</name>
        <dbReference type="ChEBI" id="CHEBI:30616"/>
    </ligand>
</feature>
<feature type="binding site" evidence="2">
    <location>
        <begin position="208"/>
        <end position="215"/>
    </location>
    <ligand>
        <name>ATP</name>
        <dbReference type="ChEBI" id="CHEBI:30616"/>
    </ligand>
</feature>
<dbReference type="InterPro" id="IPR003812">
    <property type="entry name" value="Fido"/>
</dbReference>
<dbReference type="RefSeq" id="WP_142532824.1">
    <property type="nucleotide sequence ID" value="NZ_FXTB01000003.1"/>
</dbReference>
<dbReference type="GO" id="GO:0005524">
    <property type="term" value="F:ATP binding"/>
    <property type="evidence" value="ECO:0007669"/>
    <property type="project" value="UniProtKB-KW"/>
</dbReference>
<dbReference type="InterPro" id="IPR036597">
    <property type="entry name" value="Fido-like_dom_sf"/>
</dbReference>
<evidence type="ECO:0000256" key="2">
    <source>
        <dbReference type="PIRSR" id="PIRSR640198-2"/>
    </source>
</evidence>
<dbReference type="Pfam" id="PF02661">
    <property type="entry name" value="Fic"/>
    <property type="match status" value="1"/>
</dbReference>
<feature type="active site" evidence="1">
    <location>
        <position position="204"/>
    </location>
</feature>
<reference evidence="4 5" key="1">
    <citation type="submission" date="2017-05" db="EMBL/GenBank/DDBJ databases">
        <authorList>
            <person name="Varghese N."/>
            <person name="Submissions S."/>
        </authorList>
    </citation>
    <scope>NUCLEOTIDE SEQUENCE [LARGE SCALE GENOMIC DNA]</scope>
    <source>
        <strain evidence="4 5">DSM 27040</strain>
    </source>
</reference>